<dbReference type="STRING" id="329884.A0A4V5NII5"/>
<reference evidence="2 3" key="1">
    <citation type="submission" date="2017-03" db="EMBL/GenBank/DDBJ databases">
        <title>Genomes of endolithic fungi from Antarctica.</title>
        <authorList>
            <person name="Coleine C."/>
            <person name="Masonjones S."/>
            <person name="Stajich J.E."/>
        </authorList>
    </citation>
    <scope>NUCLEOTIDE SEQUENCE [LARGE SCALE GENOMIC DNA]</scope>
    <source>
        <strain evidence="2 3">CCFEE 5184</strain>
    </source>
</reference>
<dbReference type="OrthoDB" id="72851at2759"/>
<comment type="caution">
    <text evidence="2">The sequence shown here is derived from an EMBL/GenBank/DDBJ whole genome shotgun (WGS) entry which is preliminary data.</text>
</comment>
<accession>A0A4V5NII5</accession>
<keyword evidence="3" id="KW-1185">Reference proteome</keyword>
<evidence type="ECO:0000313" key="3">
    <source>
        <dbReference type="Proteomes" id="UP000309340"/>
    </source>
</evidence>
<sequence>MRTRTYGNQMIYLITRIGWPPAVWLQFLHASLVPPLYALFPPRVPPRDEILIADPKTSIKYPRPEVMRLKRSAWGLWRYLRATVVIIYTIFLFVISFFIFDPAIPSPQKTAPK</sequence>
<evidence type="ECO:0000313" key="2">
    <source>
        <dbReference type="EMBL" id="TKA82249.1"/>
    </source>
</evidence>
<dbReference type="EMBL" id="NAJQ01000037">
    <property type="protein sequence ID" value="TKA82249.1"/>
    <property type="molecule type" value="Genomic_DNA"/>
</dbReference>
<gene>
    <name evidence="2" type="ORF">B0A55_01715</name>
</gene>
<dbReference type="AlphaFoldDB" id="A0A4V5NII5"/>
<proteinExistence type="predicted"/>
<name>A0A4V5NII5_9PEZI</name>
<feature type="transmembrane region" description="Helical" evidence="1">
    <location>
        <begin position="79"/>
        <end position="100"/>
    </location>
</feature>
<keyword evidence="1" id="KW-1133">Transmembrane helix</keyword>
<keyword evidence="1" id="KW-0812">Transmembrane</keyword>
<keyword evidence="1" id="KW-0472">Membrane</keyword>
<organism evidence="2 3">
    <name type="scientific">Friedmanniomyces simplex</name>
    <dbReference type="NCBI Taxonomy" id="329884"/>
    <lineage>
        <taxon>Eukaryota</taxon>
        <taxon>Fungi</taxon>
        <taxon>Dikarya</taxon>
        <taxon>Ascomycota</taxon>
        <taxon>Pezizomycotina</taxon>
        <taxon>Dothideomycetes</taxon>
        <taxon>Dothideomycetidae</taxon>
        <taxon>Mycosphaerellales</taxon>
        <taxon>Teratosphaeriaceae</taxon>
        <taxon>Friedmanniomyces</taxon>
    </lineage>
</organism>
<protein>
    <submittedName>
        <fullName evidence="2">Uncharacterized protein</fullName>
    </submittedName>
</protein>
<evidence type="ECO:0000256" key="1">
    <source>
        <dbReference type="SAM" id="Phobius"/>
    </source>
</evidence>
<dbReference type="Proteomes" id="UP000309340">
    <property type="component" value="Unassembled WGS sequence"/>
</dbReference>